<comment type="caution">
    <text evidence="2">The sequence shown here is derived from an EMBL/GenBank/DDBJ whole genome shotgun (WGS) entry which is preliminary data.</text>
</comment>
<feature type="compositionally biased region" description="Polar residues" evidence="1">
    <location>
        <begin position="183"/>
        <end position="195"/>
    </location>
</feature>
<evidence type="ECO:0008006" key="4">
    <source>
        <dbReference type="Google" id="ProtNLM"/>
    </source>
</evidence>
<dbReference type="PROSITE" id="PS51257">
    <property type="entry name" value="PROKAR_LIPOPROTEIN"/>
    <property type="match status" value="1"/>
</dbReference>
<name>M0BW86_9EURY</name>
<reference evidence="2 3" key="1">
    <citation type="journal article" date="2014" name="PLoS Genet.">
        <title>Phylogenetically driven sequencing of extremely halophilic archaea reveals strategies for static and dynamic osmo-response.</title>
        <authorList>
            <person name="Becker E.A."/>
            <person name="Seitzer P.M."/>
            <person name="Tritt A."/>
            <person name="Larsen D."/>
            <person name="Krusor M."/>
            <person name="Yao A.I."/>
            <person name="Wu D."/>
            <person name="Madern D."/>
            <person name="Eisen J.A."/>
            <person name="Darling A.E."/>
            <person name="Facciotti M.T."/>
        </authorList>
    </citation>
    <scope>NUCLEOTIDE SEQUENCE [LARGE SCALE GENOMIC DNA]</scope>
    <source>
        <strain evidence="2 3">JCM 14624</strain>
    </source>
</reference>
<dbReference type="RefSeq" id="WP_007697968.1">
    <property type="nucleotide sequence ID" value="NZ_AOIQ01000006.1"/>
</dbReference>
<organism evidence="2 3">
    <name type="scientific">Halovivax asiaticus JCM 14624</name>
    <dbReference type="NCBI Taxonomy" id="1227490"/>
    <lineage>
        <taxon>Archaea</taxon>
        <taxon>Methanobacteriati</taxon>
        <taxon>Methanobacteriota</taxon>
        <taxon>Stenosarchaea group</taxon>
        <taxon>Halobacteria</taxon>
        <taxon>Halobacteriales</taxon>
        <taxon>Natrialbaceae</taxon>
        <taxon>Halovivax</taxon>
    </lineage>
</organism>
<feature type="region of interest" description="Disordered" evidence="1">
    <location>
        <begin position="155"/>
        <end position="195"/>
    </location>
</feature>
<evidence type="ECO:0000256" key="1">
    <source>
        <dbReference type="SAM" id="MobiDB-lite"/>
    </source>
</evidence>
<evidence type="ECO:0000313" key="2">
    <source>
        <dbReference type="EMBL" id="ELZ13914.1"/>
    </source>
</evidence>
<dbReference type="EMBL" id="AOIQ01000006">
    <property type="protein sequence ID" value="ELZ13914.1"/>
    <property type="molecule type" value="Genomic_DNA"/>
</dbReference>
<sequence length="195" mass="21357">MRRRNYLGTIGAGTVYPLTSGCLSAANASYSISDGCSSDTCPDAITHDAEIVDGGYADEETPLTISTRITNSTSESITYADRRLVHMDCVRSTDDQFALYAVDRLDGGDTENNEFTGDCWRATVGCISDLLVRSRELAPEESAERALYVLVPEEQPCPEDSPGQIRFRTAGTVRRTDDEDGTETSFEWTVTLEQS</sequence>
<dbReference type="AlphaFoldDB" id="M0BW86"/>
<keyword evidence="3" id="KW-1185">Reference proteome</keyword>
<gene>
    <name evidence="2" type="ORF">C479_03676</name>
</gene>
<evidence type="ECO:0000313" key="3">
    <source>
        <dbReference type="Proteomes" id="UP000011560"/>
    </source>
</evidence>
<protein>
    <recommendedName>
        <fullName evidence="4">Lipoprotein</fullName>
    </recommendedName>
</protein>
<dbReference type="Proteomes" id="UP000011560">
    <property type="component" value="Unassembled WGS sequence"/>
</dbReference>
<proteinExistence type="predicted"/>
<accession>M0BW86</accession>